<dbReference type="OMA" id="IDRHKPW"/>
<dbReference type="CDD" id="cd15532">
    <property type="entry name" value="PHD2_CHD_II"/>
    <property type="match status" value="1"/>
</dbReference>
<dbReference type="InterPro" id="IPR056618">
    <property type="entry name" value="Chromo_PTM"/>
</dbReference>
<keyword evidence="4" id="KW-0862">Zinc</keyword>
<feature type="region of interest" description="Disordered" evidence="7">
    <location>
        <begin position="1714"/>
        <end position="1742"/>
    </location>
</feature>
<dbReference type="SMART" id="SM00249">
    <property type="entry name" value="PHD"/>
    <property type="match status" value="2"/>
</dbReference>
<dbReference type="Pfam" id="PF02791">
    <property type="entry name" value="DDT"/>
    <property type="match status" value="1"/>
</dbReference>
<gene>
    <name evidence="10" type="ORF">EUGRSUZ_J00728</name>
</gene>
<accession>A0A059ABK2</accession>
<dbReference type="InParanoid" id="A0A059ABK2"/>
<feature type="region of interest" description="Disordered" evidence="7">
    <location>
        <begin position="355"/>
        <end position="402"/>
    </location>
</feature>
<dbReference type="GO" id="GO:0008270">
    <property type="term" value="F:zinc ion binding"/>
    <property type="evidence" value="ECO:0007669"/>
    <property type="project" value="UniProtKB-KW"/>
</dbReference>
<feature type="domain" description="DDT" evidence="9">
    <location>
        <begin position="456"/>
        <end position="516"/>
    </location>
</feature>
<dbReference type="OrthoDB" id="784962at2759"/>
<feature type="region of interest" description="Disordered" evidence="7">
    <location>
        <begin position="55"/>
        <end position="90"/>
    </location>
</feature>
<dbReference type="Pfam" id="PF00628">
    <property type="entry name" value="PHD"/>
    <property type="match status" value="1"/>
</dbReference>
<dbReference type="InterPro" id="IPR019787">
    <property type="entry name" value="Znf_PHD-finger"/>
</dbReference>
<dbReference type="PROSITE" id="PS50827">
    <property type="entry name" value="DDT"/>
    <property type="match status" value="1"/>
</dbReference>
<dbReference type="PANTHER" id="PTHR46508">
    <property type="entry name" value="PHD FINGER FAMILY PROTEIN"/>
    <property type="match status" value="1"/>
</dbReference>
<evidence type="ECO:0000256" key="3">
    <source>
        <dbReference type="ARBA" id="ARBA00022771"/>
    </source>
</evidence>
<feature type="region of interest" description="Disordered" evidence="7">
    <location>
        <begin position="425"/>
        <end position="449"/>
    </location>
</feature>
<dbReference type="EMBL" id="KK198762">
    <property type="protein sequence ID" value="KCW51124.1"/>
    <property type="molecule type" value="Genomic_DNA"/>
</dbReference>
<evidence type="ECO:0000256" key="2">
    <source>
        <dbReference type="ARBA" id="ARBA00022723"/>
    </source>
</evidence>
<evidence type="ECO:0000256" key="6">
    <source>
        <dbReference type="PROSITE-ProRule" id="PRU00146"/>
    </source>
</evidence>
<dbReference type="GO" id="GO:0005634">
    <property type="term" value="C:nucleus"/>
    <property type="evidence" value="ECO:0007669"/>
    <property type="project" value="UniProtKB-SubCell"/>
</dbReference>
<evidence type="ECO:0000259" key="8">
    <source>
        <dbReference type="PROSITE" id="PS50016"/>
    </source>
</evidence>
<evidence type="ECO:0000256" key="5">
    <source>
        <dbReference type="ARBA" id="ARBA00023242"/>
    </source>
</evidence>
<feature type="compositionally biased region" description="Low complexity" evidence="7">
    <location>
        <begin position="1141"/>
        <end position="1152"/>
    </location>
</feature>
<organism evidence="10">
    <name type="scientific">Eucalyptus grandis</name>
    <name type="common">Flooded gum</name>
    <dbReference type="NCBI Taxonomy" id="71139"/>
    <lineage>
        <taxon>Eukaryota</taxon>
        <taxon>Viridiplantae</taxon>
        <taxon>Streptophyta</taxon>
        <taxon>Embryophyta</taxon>
        <taxon>Tracheophyta</taxon>
        <taxon>Spermatophyta</taxon>
        <taxon>Magnoliopsida</taxon>
        <taxon>eudicotyledons</taxon>
        <taxon>Gunneridae</taxon>
        <taxon>Pentapetalae</taxon>
        <taxon>rosids</taxon>
        <taxon>malvids</taxon>
        <taxon>Myrtales</taxon>
        <taxon>Myrtaceae</taxon>
        <taxon>Myrtoideae</taxon>
        <taxon>Eucalypteae</taxon>
        <taxon>Eucalyptus</taxon>
    </lineage>
</organism>
<dbReference type="InterPro" id="IPR001965">
    <property type="entry name" value="Znf_PHD"/>
</dbReference>
<reference evidence="10" key="1">
    <citation type="submission" date="2013-07" db="EMBL/GenBank/DDBJ databases">
        <title>The genome of Eucalyptus grandis.</title>
        <authorList>
            <person name="Schmutz J."/>
            <person name="Hayes R."/>
            <person name="Myburg A."/>
            <person name="Tuskan G."/>
            <person name="Grattapaglia D."/>
            <person name="Rokhsar D.S."/>
        </authorList>
    </citation>
    <scope>NUCLEOTIDE SEQUENCE</scope>
    <source>
        <tissue evidence="10">Leaf extractions</tissue>
    </source>
</reference>
<dbReference type="InterPro" id="IPR013083">
    <property type="entry name" value="Znf_RING/FYVE/PHD"/>
</dbReference>
<keyword evidence="5" id="KW-0539">Nucleus</keyword>
<dbReference type="InterPro" id="IPR018501">
    <property type="entry name" value="DDT_dom"/>
</dbReference>
<dbReference type="Gramene" id="KCW51124">
    <property type="protein sequence ID" value="KCW51124"/>
    <property type="gene ID" value="EUGRSUZ_J00728"/>
</dbReference>
<dbReference type="SMART" id="SM00571">
    <property type="entry name" value="DDT"/>
    <property type="match status" value="1"/>
</dbReference>
<evidence type="ECO:0000313" key="10">
    <source>
        <dbReference type="EMBL" id="KCW51124.1"/>
    </source>
</evidence>
<dbReference type="PROSITE" id="PS50016">
    <property type="entry name" value="ZF_PHD_2"/>
    <property type="match status" value="1"/>
</dbReference>
<feature type="region of interest" description="Disordered" evidence="7">
    <location>
        <begin position="608"/>
        <end position="638"/>
    </location>
</feature>
<keyword evidence="2" id="KW-0479">Metal-binding</keyword>
<dbReference type="SUPFAM" id="SSF57903">
    <property type="entry name" value="FYVE/PHD zinc finger"/>
    <property type="match status" value="2"/>
</dbReference>
<dbReference type="STRING" id="71139.A0A059ABK2"/>
<evidence type="ECO:0000256" key="1">
    <source>
        <dbReference type="ARBA" id="ARBA00004123"/>
    </source>
</evidence>
<evidence type="ECO:0000256" key="7">
    <source>
        <dbReference type="SAM" id="MobiDB-lite"/>
    </source>
</evidence>
<dbReference type="InterPro" id="IPR019786">
    <property type="entry name" value="Zinc_finger_PHD-type_CS"/>
</dbReference>
<keyword evidence="3 6" id="KW-0863">Zinc-finger</keyword>
<dbReference type="Gene3D" id="3.30.40.10">
    <property type="entry name" value="Zinc/RING finger domain, C3HC4 (zinc finger)"/>
    <property type="match status" value="2"/>
</dbReference>
<protein>
    <recommendedName>
        <fullName evidence="11">PHD-type domain-containing protein</fullName>
    </recommendedName>
</protein>
<dbReference type="Pfam" id="PF24294">
    <property type="entry name" value="Chromo_PTM"/>
    <property type="match status" value="1"/>
</dbReference>
<dbReference type="eggNOG" id="KOG1473">
    <property type="taxonomic scope" value="Eukaryota"/>
</dbReference>
<evidence type="ECO:0000259" key="9">
    <source>
        <dbReference type="PROSITE" id="PS50827"/>
    </source>
</evidence>
<evidence type="ECO:0000256" key="4">
    <source>
        <dbReference type="ARBA" id="ARBA00022833"/>
    </source>
</evidence>
<name>A0A059ABK2_EUCGR</name>
<evidence type="ECO:0008006" key="11">
    <source>
        <dbReference type="Google" id="ProtNLM"/>
    </source>
</evidence>
<sequence>MEFVGRSVTKELKGFPNFTGTVKSFDRASGLFTDVYPGGESEEMEPREMAALAREHASGAEAAGGGGGATARPGRKSKKRRHAGGVEGTGNACGDREIVVGLEAAGVGNEGSQGGEGSRGDLERDVWVSEDLRGKINLNDPAAEENTEDNLTDVVVCNGYSSGHVDGKGGFDLNTGLDLNEGLNLNVGRDLNVRFEEKAVKRSRIDLNLDATSDLDENLEEDSLSERKKCLIDLNLGVDTEVKDVECNVNGQQCESMACQLVEDNNVDIARNVEEGLTEVNIANGTSQEVPVEFDGRTRVRPTSGSADTACEEARSGPVDVSVSYVLGNGTFVGMACDSVEDSKVYLPRKDSAFETSDAMHSGNQDDFASPYEHGSRRGRKRKSSNNSNSAGTVLRRSARRGSTKTCDAGVALLDAVNDVASSPAVSAITEDKSKERIPPPKLQLPPSSQNVKLDGTSVLDGFCVYAFLRSFSSLLFLSPFELEDFVVALKSDSANSLVDSIHVSLLITLRKHLEQLSCEGSMSALNCLRSLNWDLLDLVTWPIFLVEYLLLHGSKLQGGLELCRLNLLKDDYYKQPVPVKVEVLRCLCDEVMEVEVIRSELSRRSSATDPDVDIDRSMKRTGAMGASGKGRLTEETTDDTDWNSDECCLCKMEGNLICCDGCPAAYHSRCVGVANDLLPEGDWYCPDCTLEKNKSRIRRRRSIRGAELLGIDPHGRLYYSCCDYLLVLDSSETEASFCYYHKNDLNLVTEVLQGSSEKSNFDILEAIYRQWGIHYSSRKTKANLGSSNSVAPSKVPVKGQFVAASTTVVSLPFCAAYEGIDKADDEKRLEKESLLQASDITGLETSKSGKEVATVAETPHVSSEGSFETTLTSSEPPKQWQSCSNGYVQLLEKSEIPGKFPNQGDFCMTSTISDCKADKTESAAATVASLTFISAQNDAPVEQGRTTYVNFYRFGQIAASVAEELTEKSPDKVREDHVRLDEETILIQMKAISKKFAKFNWPDEISVAAQKEKCGWCFLCRFPSDEFDCLFKVYAEPAQEGFGSEMDILQSQLDKKGHLIDVIGQIISMEHRLRGLLLGPWLSPHYTNIWHGSVTKALDLASLKSSLLNLESNLRRLAILEEWFKYEDSSVMLGSASHVVTSSSGASSKPSSSRKRGKSSDLESNKPSHSSSSGPSMFWWRGGRLSRRVFNWKVLPRSLIHKAARQGGCMKIPGILYPESSDIARRIKHVAWRAAVESSISTEQLAFQVRELHSNIRWDDIENTNPLSKFDKELKKSARAFKKVIIRRKALEGDAAKYLLDFGKRRVIPDVVVRHGSIVQEGSSERKKYWLNECFVPLHLLKSFEEKRIARNTNKAIISGDSESHRSKKFSDKMSSARLCEVDMTLKKQLRKAKGLSYLFSRAERAEFYQCGHCKRDGLIREAVSCQYCEGFFHKRHVRKSAGAIADECTYTCHQCHRGNPQKVMERVGKTEKPRGNMKARIGKGKITGKSAKVVKPLSKKSKKALAKHTLVKLRGVKRAATGEQSSTCRRVPLRRSARQAIKNIALQNKSRGGIKKGKRMKYKRRMPKKPEKDTSWKKKRTEVCYSRWVNGLLLSPRASEERVMNFRKRRLVHPSGNVIVEHAEVKCRLCGEAAHDSLSSYIACESCEEWYHGDAFGLDDEKMHKLMGFRCHECRKRAPPICPYGPTMKRSKSAEVQNDAAFECSEEVLNVSPPSNEVNFGEDSHVKENSAASVPVDEAP</sequence>
<dbReference type="InterPro" id="IPR011011">
    <property type="entry name" value="Znf_FYVE_PHD"/>
</dbReference>
<dbReference type="PANTHER" id="PTHR46508:SF5">
    <property type="entry name" value="PHD-FINGER AND DNA BINDING DOMAIN-CONTAINING PROTEIN"/>
    <property type="match status" value="1"/>
</dbReference>
<dbReference type="KEGG" id="egr:104421485"/>
<feature type="compositionally biased region" description="Basic and acidic residues" evidence="7">
    <location>
        <begin position="430"/>
        <end position="439"/>
    </location>
</feature>
<feature type="compositionally biased region" description="Basic residues" evidence="7">
    <location>
        <begin position="73"/>
        <end position="83"/>
    </location>
</feature>
<dbReference type="FunCoup" id="A0A059ABK2">
    <property type="interactions" value="1927"/>
</dbReference>
<comment type="subcellular location">
    <subcellularLocation>
        <location evidence="1">Nucleus</location>
    </subcellularLocation>
</comment>
<feature type="region of interest" description="Disordered" evidence="7">
    <location>
        <begin position="1141"/>
        <end position="1176"/>
    </location>
</feature>
<feature type="region of interest" description="Disordered" evidence="7">
    <location>
        <begin position="847"/>
        <end position="879"/>
    </location>
</feature>
<feature type="compositionally biased region" description="Polar residues" evidence="7">
    <location>
        <begin position="861"/>
        <end position="879"/>
    </location>
</feature>
<dbReference type="PROSITE" id="PS01359">
    <property type="entry name" value="ZF_PHD_1"/>
    <property type="match status" value="1"/>
</dbReference>
<feature type="domain" description="PHD-type" evidence="8">
    <location>
        <begin position="645"/>
        <end position="692"/>
    </location>
</feature>
<proteinExistence type="predicted"/>